<sequence length="83" mass="9252">MDLCCIDALVCGPEFPLENLKHDASAIPHRTIVVVDDGGYFKGIVPDVHWAVDETKVQSGYPRNRLEVRILYILSTAVLNVED</sequence>
<accession>A0A848CTI1</accession>
<evidence type="ECO:0000313" key="2">
    <source>
        <dbReference type="Proteomes" id="UP000561326"/>
    </source>
</evidence>
<organism evidence="1 2">
    <name type="scientific">Aneurinibacillus aneurinilyticus</name>
    <name type="common">Bacillus aneurinolyticus</name>
    <dbReference type="NCBI Taxonomy" id="1391"/>
    <lineage>
        <taxon>Bacteria</taxon>
        <taxon>Bacillati</taxon>
        <taxon>Bacillota</taxon>
        <taxon>Bacilli</taxon>
        <taxon>Bacillales</taxon>
        <taxon>Paenibacillaceae</taxon>
        <taxon>Aneurinibacillus group</taxon>
        <taxon>Aneurinibacillus</taxon>
    </lineage>
</organism>
<dbReference type="EMBL" id="JABAGO010000056">
    <property type="protein sequence ID" value="NMF00855.1"/>
    <property type="molecule type" value="Genomic_DNA"/>
</dbReference>
<evidence type="ECO:0000313" key="1">
    <source>
        <dbReference type="EMBL" id="NMF00855.1"/>
    </source>
</evidence>
<dbReference type="RefSeq" id="WP_168976393.1">
    <property type="nucleotide sequence ID" value="NZ_JABAGO010000056.1"/>
</dbReference>
<dbReference type="Proteomes" id="UP000561326">
    <property type="component" value="Unassembled WGS sequence"/>
</dbReference>
<gene>
    <name evidence="1" type="ORF">HF838_21775</name>
</gene>
<proteinExistence type="predicted"/>
<reference evidence="1 2" key="1">
    <citation type="submission" date="2020-04" db="EMBL/GenBank/DDBJ databases">
        <authorList>
            <person name="Hitch T.C.A."/>
            <person name="Wylensek D."/>
            <person name="Clavel T."/>
        </authorList>
    </citation>
    <scope>NUCLEOTIDE SEQUENCE [LARGE SCALE GENOMIC DNA]</scope>
    <source>
        <strain evidence="1 2">WB01_D5_05</strain>
    </source>
</reference>
<comment type="caution">
    <text evidence="1">The sequence shown here is derived from an EMBL/GenBank/DDBJ whole genome shotgun (WGS) entry which is preliminary data.</text>
</comment>
<name>A0A848CTI1_ANEAE</name>
<protein>
    <submittedName>
        <fullName evidence="1">Uncharacterized protein</fullName>
    </submittedName>
</protein>
<dbReference type="AlphaFoldDB" id="A0A848CTI1"/>